<proteinExistence type="predicted"/>
<dbReference type="EMBL" id="JAACXV010000147">
    <property type="protein sequence ID" value="KAF7282987.1"/>
    <property type="molecule type" value="Genomic_DNA"/>
</dbReference>
<sequence>MQMERSRGDYFIETLSLALRAPHSSWRTKEMNGAYANDFGATAGRPVARACGLAVGAICNPFGLEPR</sequence>
<organism evidence="1 2">
    <name type="scientific">Rhynchophorus ferrugineus</name>
    <name type="common">Red palm weevil</name>
    <name type="synonym">Curculio ferrugineus</name>
    <dbReference type="NCBI Taxonomy" id="354439"/>
    <lineage>
        <taxon>Eukaryota</taxon>
        <taxon>Metazoa</taxon>
        <taxon>Ecdysozoa</taxon>
        <taxon>Arthropoda</taxon>
        <taxon>Hexapoda</taxon>
        <taxon>Insecta</taxon>
        <taxon>Pterygota</taxon>
        <taxon>Neoptera</taxon>
        <taxon>Endopterygota</taxon>
        <taxon>Coleoptera</taxon>
        <taxon>Polyphaga</taxon>
        <taxon>Cucujiformia</taxon>
        <taxon>Curculionidae</taxon>
        <taxon>Dryophthorinae</taxon>
        <taxon>Rhynchophorus</taxon>
    </lineage>
</organism>
<accession>A0A834IZ24</accession>
<name>A0A834IZ24_RHYFE</name>
<protein>
    <submittedName>
        <fullName evidence="1">Uncharacterized protein</fullName>
    </submittedName>
</protein>
<keyword evidence="2" id="KW-1185">Reference proteome</keyword>
<dbReference type="Proteomes" id="UP000625711">
    <property type="component" value="Unassembled WGS sequence"/>
</dbReference>
<evidence type="ECO:0000313" key="2">
    <source>
        <dbReference type="Proteomes" id="UP000625711"/>
    </source>
</evidence>
<comment type="caution">
    <text evidence="1">The sequence shown here is derived from an EMBL/GenBank/DDBJ whole genome shotgun (WGS) entry which is preliminary data.</text>
</comment>
<evidence type="ECO:0000313" key="1">
    <source>
        <dbReference type="EMBL" id="KAF7282987.1"/>
    </source>
</evidence>
<dbReference type="AlphaFoldDB" id="A0A834IZ24"/>
<gene>
    <name evidence="1" type="ORF">GWI33_001620</name>
</gene>
<reference evidence="1" key="1">
    <citation type="submission" date="2020-08" db="EMBL/GenBank/DDBJ databases">
        <title>Genome sequencing and assembly of the red palm weevil Rhynchophorus ferrugineus.</title>
        <authorList>
            <person name="Dias G.B."/>
            <person name="Bergman C.M."/>
            <person name="Manee M."/>
        </authorList>
    </citation>
    <scope>NUCLEOTIDE SEQUENCE</scope>
    <source>
        <strain evidence="1">AA-2017</strain>
        <tissue evidence="1">Whole larva</tissue>
    </source>
</reference>